<gene>
    <name evidence="5" type="ORF">M406DRAFT_41945</name>
</gene>
<dbReference type="InterPro" id="IPR004352">
    <property type="entry name" value="GH114_TIM-barrel"/>
</dbReference>
<name>A0A9P4Y170_CRYP1</name>
<dbReference type="OrthoDB" id="2108802at2759"/>
<dbReference type="Pfam" id="PF03537">
    <property type="entry name" value="Glyco_hydro_114"/>
    <property type="match status" value="1"/>
</dbReference>
<dbReference type="EC" id="3.2.1.22" evidence="2"/>
<dbReference type="GeneID" id="63841302"/>
<evidence type="ECO:0000313" key="6">
    <source>
        <dbReference type="Proteomes" id="UP000803844"/>
    </source>
</evidence>
<dbReference type="GO" id="GO:0004557">
    <property type="term" value="F:alpha-galactosidase activity"/>
    <property type="evidence" value="ECO:0007669"/>
    <property type="project" value="UniProtKB-EC"/>
</dbReference>
<comment type="caution">
    <text evidence="5">The sequence shown here is derived from an EMBL/GenBank/DDBJ whole genome shotgun (WGS) entry which is preliminary data.</text>
</comment>
<sequence length="269" mass="30063">MAGPPPPPLPPRPTGYIWHPPVGTTWNYVLSDPVRLDHTIEQFDVWIIDLFDTPVSTINELHRRGRKVIAYFSAGTYEDWRPDAHLFPREALGRPLSGGWEGERWIETNSAPIRANIMIPRLELAASKGFDGVDPDNIDGWDNRNGLGLTPEGAVSYVSWLAREAHRRGLACGLKNGATIVPRLVEVVQYAVVEQALQYGEARSYVPIIEAGKPVFHVEYPKGDDPDSKKQNDGKDVRGAKRDKCFAGRELGFSTIIKNVKLDQWVQTS</sequence>
<keyword evidence="6" id="KW-1185">Reference proteome</keyword>
<evidence type="ECO:0000259" key="4">
    <source>
        <dbReference type="Pfam" id="PF03537"/>
    </source>
</evidence>
<dbReference type="InterPro" id="IPR017853">
    <property type="entry name" value="GH"/>
</dbReference>
<evidence type="ECO:0000313" key="5">
    <source>
        <dbReference type="EMBL" id="KAF3764265.1"/>
    </source>
</evidence>
<dbReference type="SUPFAM" id="SSF51445">
    <property type="entry name" value="(Trans)glycosidases"/>
    <property type="match status" value="1"/>
</dbReference>
<accession>A0A9P4Y170</accession>
<dbReference type="Gene3D" id="3.20.20.70">
    <property type="entry name" value="Aldolase class I"/>
    <property type="match status" value="1"/>
</dbReference>
<evidence type="ECO:0000256" key="1">
    <source>
        <dbReference type="ARBA" id="ARBA00001255"/>
    </source>
</evidence>
<comment type="catalytic activity">
    <reaction evidence="1">
        <text>Hydrolysis of terminal, non-reducing alpha-D-galactose residues in alpha-D-galactosides, including galactose oligosaccharides, galactomannans and galactolipids.</text>
        <dbReference type="EC" id="3.2.1.22"/>
    </reaction>
</comment>
<dbReference type="RefSeq" id="XP_040775226.1">
    <property type="nucleotide sequence ID" value="XM_040924173.1"/>
</dbReference>
<feature type="region of interest" description="Disordered" evidence="3">
    <location>
        <begin position="219"/>
        <end position="241"/>
    </location>
</feature>
<organism evidence="5 6">
    <name type="scientific">Cryphonectria parasitica (strain ATCC 38755 / EP155)</name>
    <dbReference type="NCBI Taxonomy" id="660469"/>
    <lineage>
        <taxon>Eukaryota</taxon>
        <taxon>Fungi</taxon>
        <taxon>Dikarya</taxon>
        <taxon>Ascomycota</taxon>
        <taxon>Pezizomycotina</taxon>
        <taxon>Sordariomycetes</taxon>
        <taxon>Sordariomycetidae</taxon>
        <taxon>Diaporthales</taxon>
        <taxon>Cryphonectriaceae</taxon>
        <taxon>Cryphonectria-Endothia species complex</taxon>
        <taxon>Cryphonectria</taxon>
    </lineage>
</organism>
<dbReference type="PANTHER" id="PTHR35273">
    <property type="entry name" value="ALPHA-1,4 POLYGALACTOSAMINIDASE, PUTATIVE (AFU_ORTHOLOGUE AFUA_3G07890)-RELATED"/>
    <property type="match status" value="1"/>
</dbReference>
<feature type="domain" description="Glycoside-hydrolase family GH114 TIM-barrel" evidence="4">
    <location>
        <begin position="25"/>
        <end position="265"/>
    </location>
</feature>
<dbReference type="Proteomes" id="UP000803844">
    <property type="component" value="Unassembled WGS sequence"/>
</dbReference>
<dbReference type="PANTHER" id="PTHR35273:SF2">
    <property type="entry name" value="ALPHA-GALACTOSIDASE"/>
    <property type="match status" value="1"/>
</dbReference>
<evidence type="ECO:0000256" key="2">
    <source>
        <dbReference type="ARBA" id="ARBA00012755"/>
    </source>
</evidence>
<reference evidence="5" key="1">
    <citation type="journal article" date="2020" name="Phytopathology">
        <title>Genome sequence of the chestnut blight fungus Cryphonectria parasitica EP155: A fundamental resource for an archetypical invasive plant pathogen.</title>
        <authorList>
            <person name="Crouch J.A."/>
            <person name="Dawe A."/>
            <person name="Aerts A."/>
            <person name="Barry K."/>
            <person name="Churchill A.C.L."/>
            <person name="Grimwood J."/>
            <person name="Hillman B."/>
            <person name="Milgroom M.G."/>
            <person name="Pangilinan J."/>
            <person name="Smith M."/>
            <person name="Salamov A."/>
            <person name="Schmutz J."/>
            <person name="Yadav J."/>
            <person name="Grigoriev I.V."/>
            <person name="Nuss D."/>
        </authorList>
    </citation>
    <scope>NUCLEOTIDE SEQUENCE</scope>
    <source>
        <strain evidence="5">EP155</strain>
    </source>
</reference>
<dbReference type="EMBL" id="MU032348">
    <property type="protein sequence ID" value="KAF3764265.1"/>
    <property type="molecule type" value="Genomic_DNA"/>
</dbReference>
<proteinExistence type="predicted"/>
<dbReference type="AlphaFoldDB" id="A0A9P4Y170"/>
<protein>
    <recommendedName>
        <fullName evidence="2">alpha-galactosidase</fullName>
        <ecNumber evidence="2">3.2.1.22</ecNumber>
    </recommendedName>
</protein>
<dbReference type="InterPro" id="IPR013785">
    <property type="entry name" value="Aldolase_TIM"/>
</dbReference>
<evidence type="ECO:0000256" key="3">
    <source>
        <dbReference type="SAM" id="MobiDB-lite"/>
    </source>
</evidence>